<dbReference type="RefSeq" id="WP_014103124.1">
    <property type="nucleotide sequence ID" value="NC_016026.1"/>
</dbReference>
<dbReference type="HOGENOM" id="CLU_079430_2_2_5"/>
<dbReference type="KEGG" id="mai:MICA_1586"/>
<dbReference type="InterPro" id="IPR019004">
    <property type="entry name" value="YqeY/Aim41"/>
</dbReference>
<dbReference type="Pfam" id="PF09424">
    <property type="entry name" value="YqeY"/>
    <property type="match status" value="1"/>
</dbReference>
<dbReference type="PANTHER" id="PTHR28055:SF1">
    <property type="entry name" value="ALTERED INHERITANCE OF MITOCHONDRIA PROTEIN 41, MITOCHONDRIAL"/>
    <property type="match status" value="1"/>
</dbReference>
<evidence type="ECO:0000313" key="2">
    <source>
        <dbReference type="Proteomes" id="UP000009286"/>
    </source>
</evidence>
<dbReference type="Gene3D" id="1.10.1510.10">
    <property type="entry name" value="Uncharacterised protein YqeY/AIM41 PF09424, N-terminal domain"/>
    <property type="match status" value="1"/>
</dbReference>
<dbReference type="Proteomes" id="UP000009286">
    <property type="component" value="Chromosome"/>
</dbReference>
<dbReference type="InterPro" id="IPR003789">
    <property type="entry name" value="Asn/Gln_tRNA_amidoTrase-B-like"/>
</dbReference>
<evidence type="ECO:0000313" key="1">
    <source>
        <dbReference type="EMBL" id="AEP09901.1"/>
    </source>
</evidence>
<dbReference type="STRING" id="856793.MICA_1586"/>
<dbReference type="InterPro" id="IPR023168">
    <property type="entry name" value="GatB_Yqey_C_2"/>
</dbReference>
<proteinExistence type="predicted"/>
<dbReference type="EMBL" id="CP002382">
    <property type="protein sequence ID" value="AEP09901.1"/>
    <property type="molecule type" value="Genomic_DNA"/>
</dbReference>
<sequence length="165" mass="18538">MPEDMIELKDKNVEKRAEFNTAMKEAMKAKDEIALSTIRLIIAALKDRDINARGLGNSEGISESEILSMLQSMIKQREESAKTYTDANRQDLADRELAEIAIIRRFLPKQMDEAEVKAAIDQVLAEMNVTDIREMGKVMATIKDRYAGQMDMGKVSGMVKQRLAG</sequence>
<dbReference type="AlphaFoldDB" id="G2KPT2"/>
<dbReference type="eggNOG" id="COG1610">
    <property type="taxonomic scope" value="Bacteria"/>
</dbReference>
<dbReference type="OrthoDB" id="9788127at2"/>
<dbReference type="SUPFAM" id="SSF89095">
    <property type="entry name" value="GatB/YqeY motif"/>
    <property type="match status" value="1"/>
</dbReference>
<dbReference type="PANTHER" id="PTHR28055">
    <property type="entry name" value="ALTERED INHERITANCE OF MITOCHONDRIA PROTEIN 41, MITOCHONDRIAL"/>
    <property type="match status" value="1"/>
</dbReference>
<keyword evidence="2" id="KW-1185">Reference proteome</keyword>
<protein>
    <submittedName>
        <fullName evidence="1">Yqey-like family protein</fullName>
    </submittedName>
</protein>
<dbReference type="Gene3D" id="1.10.10.410">
    <property type="match status" value="1"/>
</dbReference>
<name>G2KPT2_MICAA</name>
<dbReference type="GO" id="GO:0016884">
    <property type="term" value="F:carbon-nitrogen ligase activity, with glutamine as amido-N-donor"/>
    <property type="evidence" value="ECO:0007669"/>
    <property type="project" value="InterPro"/>
</dbReference>
<dbReference type="InterPro" id="IPR042184">
    <property type="entry name" value="YqeY/Aim41_N"/>
</dbReference>
<reference evidence="1 2" key="1">
    <citation type="journal article" date="2011" name="BMC Genomics">
        <title>Genomic insights into an obligate epibiotic bacterial predator: Micavibrio aeruginosavorus ARL-13.</title>
        <authorList>
            <person name="Wang Z."/>
            <person name="Kadouri D."/>
            <person name="Wu M."/>
        </authorList>
    </citation>
    <scope>NUCLEOTIDE SEQUENCE [LARGE SCALE GENOMIC DNA]</scope>
    <source>
        <strain evidence="1 2">ARL-13</strain>
    </source>
</reference>
<gene>
    <name evidence="1" type="ordered locus">MICA_1586</name>
</gene>
<organism evidence="1 2">
    <name type="scientific">Micavibrio aeruginosavorus (strain ARL-13)</name>
    <dbReference type="NCBI Taxonomy" id="856793"/>
    <lineage>
        <taxon>Bacteria</taxon>
        <taxon>Pseudomonadati</taxon>
        <taxon>Bdellovibrionota</taxon>
        <taxon>Bdellovibrionia</taxon>
        <taxon>Bdellovibrionales</taxon>
        <taxon>Pseudobdellovibrionaceae</taxon>
        <taxon>Micavibrio</taxon>
    </lineage>
</organism>
<accession>G2KPT2</accession>